<reference evidence="1" key="1">
    <citation type="submission" date="2022-03" db="EMBL/GenBank/DDBJ databases">
        <authorList>
            <person name="Martin H S."/>
        </authorList>
    </citation>
    <scope>NUCLEOTIDE SEQUENCE</scope>
</reference>
<accession>A0ABN8J566</accession>
<organism evidence="1 2">
    <name type="scientific">Iphiclides podalirius</name>
    <name type="common">scarce swallowtail</name>
    <dbReference type="NCBI Taxonomy" id="110791"/>
    <lineage>
        <taxon>Eukaryota</taxon>
        <taxon>Metazoa</taxon>
        <taxon>Ecdysozoa</taxon>
        <taxon>Arthropoda</taxon>
        <taxon>Hexapoda</taxon>
        <taxon>Insecta</taxon>
        <taxon>Pterygota</taxon>
        <taxon>Neoptera</taxon>
        <taxon>Endopterygota</taxon>
        <taxon>Lepidoptera</taxon>
        <taxon>Glossata</taxon>
        <taxon>Ditrysia</taxon>
        <taxon>Papilionoidea</taxon>
        <taxon>Papilionidae</taxon>
        <taxon>Papilioninae</taxon>
        <taxon>Iphiclides</taxon>
    </lineage>
</organism>
<sequence>MQLARVSRDGTSFGALVIRMSNELEKHPKPNPWAVIPECQTIIRVTFGARRVAAVNSAERQRPIVTRTKPHWH</sequence>
<name>A0ABN8J566_9NEOP</name>
<gene>
    <name evidence="1" type="ORF">IPOD504_LOCUS16011</name>
</gene>
<evidence type="ECO:0000313" key="1">
    <source>
        <dbReference type="EMBL" id="CAH2074300.1"/>
    </source>
</evidence>
<keyword evidence="2" id="KW-1185">Reference proteome</keyword>
<evidence type="ECO:0000313" key="2">
    <source>
        <dbReference type="Proteomes" id="UP000837857"/>
    </source>
</evidence>
<dbReference type="EMBL" id="OW152819">
    <property type="protein sequence ID" value="CAH2074300.1"/>
    <property type="molecule type" value="Genomic_DNA"/>
</dbReference>
<protein>
    <submittedName>
        <fullName evidence="1">Uncharacterized protein</fullName>
    </submittedName>
</protein>
<dbReference type="Proteomes" id="UP000837857">
    <property type="component" value="Chromosome 7"/>
</dbReference>
<feature type="non-terminal residue" evidence="1">
    <location>
        <position position="1"/>
    </location>
</feature>
<proteinExistence type="predicted"/>